<accession>Q6IGX7</accession>
<proteinExistence type="predicted"/>
<evidence type="ECO:0000313" key="1">
    <source>
        <dbReference type="EMBL" id="DAA02337.1"/>
    </source>
</evidence>
<protein>
    <submittedName>
        <fullName evidence="1">HDC04590</fullName>
    </submittedName>
</protein>
<sequence length="61" mass="6223">MVCCTMMPLSCSPAWPASDSVSVADLVSGSARAQVNLNATHLGMTFMAKNSGCGDATALFP</sequence>
<organism evidence="1">
    <name type="scientific">Drosophila melanogaster</name>
    <name type="common">Fruit fly</name>
    <dbReference type="NCBI Taxonomy" id="7227"/>
    <lineage>
        <taxon>Eukaryota</taxon>
        <taxon>Metazoa</taxon>
        <taxon>Ecdysozoa</taxon>
        <taxon>Arthropoda</taxon>
        <taxon>Hexapoda</taxon>
        <taxon>Insecta</taxon>
        <taxon>Pterygota</taxon>
        <taxon>Neoptera</taxon>
        <taxon>Endopterygota</taxon>
        <taxon>Diptera</taxon>
        <taxon>Brachycera</taxon>
        <taxon>Muscomorpha</taxon>
        <taxon>Ephydroidea</taxon>
        <taxon>Drosophilidae</taxon>
        <taxon>Drosophila</taxon>
        <taxon>Sophophora</taxon>
    </lineage>
</organism>
<reference evidence="1" key="1">
    <citation type="journal article" date="2003" name="Genome Biol.">
        <title>An integrated gene annotation and transcriptional profiling approach towards the full gene content of the Drosophila genome.</title>
        <authorList>
            <person name="Hild M."/>
            <person name="Beckmann B."/>
            <person name="Haas S.A."/>
            <person name="Koch B."/>
            <person name="Solovyev V."/>
            <person name="Busold C."/>
            <person name="Fellenberg K."/>
            <person name="Boutros M."/>
            <person name="Vingron M."/>
            <person name="Sauer F."/>
            <person name="Hoheisel J.D."/>
            <person name="Paro R."/>
        </authorList>
    </citation>
    <scope>NUCLEOTIDE SEQUENCE</scope>
</reference>
<gene>
    <name evidence="1" type="ORF">HDC04590</name>
</gene>
<dbReference type="AlphaFoldDB" id="Q6IGX7"/>
<name>Q6IGX7_DROME</name>
<dbReference type="EMBL" id="BK003639">
    <property type="protein sequence ID" value="DAA02337.1"/>
    <property type="molecule type" value="Genomic_DNA"/>
</dbReference>